<reference evidence="9" key="1">
    <citation type="submission" date="2017-10" db="EMBL/GenBank/DDBJ databases">
        <title>Phenotypic and genomic properties of facultatively anaerobic sulfur-reducing natronoarchaea from hypersaline soda lakes.</title>
        <authorList>
            <person name="Sorokin D.Y."/>
            <person name="Kublanov I.V."/>
            <person name="Roman P."/>
            <person name="Sinninghe Damste J.S."/>
            <person name="Golyshin P.N."/>
            <person name="Rojo D."/>
            <person name="Ciordia S."/>
            <person name="Mena Md.C."/>
            <person name="Ferrer M."/>
            <person name="Messina E."/>
            <person name="Smedile F."/>
            <person name="La Spada G."/>
            <person name="La Cono V."/>
            <person name="Yakimov M.M."/>
        </authorList>
    </citation>
    <scope>NUCLEOTIDE SEQUENCE [LARGE SCALE GENOMIC DNA]</scope>
    <source>
        <strain evidence="9">AArc1</strain>
    </source>
</reference>
<evidence type="ECO:0000256" key="5">
    <source>
        <dbReference type="RuleBase" id="RU000370"/>
    </source>
</evidence>
<feature type="transmembrane region" description="Helical" evidence="6">
    <location>
        <begin position="280"/>
        <end position="300"/>
    </location>
</feature>
<dbReference type="Proteomes" id="UP000258707">
    <property type="component" value="Chromosome"/>
</dbReference>
<keyword evidence="5" id="KW-0813">Transport</keyword>
<keyword evidence="3 6" id="KW-1133">Transmembrane helix</keyword>
<feature type="transmembrane region" description="Helical" evidence="6">
    <location>
        <begin position="362"/>
        <end position="382"/>
    </location>
</feature>
<feature type="transmembrane region" description="Helical" evidence="6">
    <location>
        <begin position="39"/>
        <end position="60"/>
    </location>
</feature>
<feature type="transmembrane region" description="Helical" evidence="6">
    <location>
        <begin position="544"/>
        <end position="565"/>
    </location>
</feature>
<dbReference type="KEGG" id="nan:AArc1_3323"/>
<feature type="transmembrane region" description="Helical" evidence="6">
    <location>
        <begin position="434"/>
        <end position="454"/>
    </location>
</feature>
<keyword evidence="5" id="KW-0679">Respiratory chain</keyword>
<feature type="domain" description="Cytochrome oxidase subunit I profile" evidence="7">
    <location>
        <begin position="41"/>
        <end position="513"/>
    </location>
</feature>
<keyword evidence="5" id="KW-0249">Electron transport</keyword>
<sequence>MEVTTMSDATVNDTTKTTGEPLGEAYLDKFPAEAKVVRSALYSSFLMLALGGLFGVIQTLHRTDFLRIMESETYYTVLTAHGVFLVIAFTIFFLVGVFTWGVTTSLDRGVEDIRFTWVWLGTMSAGAVMSAVAILAGFTDSIDMSADVLFTFYAPMQAHPLFYIGLTVFVVGTWLAGADWFRSWWAWKKENPGERIPLPTFMVLTTMIMWYVATIGVATAILAFLLPWSLGLIDSVNPTLTRTLFWFFGHPVVYFWLMPAYMMWYVLLPKISGGKLFSDPLARVVFVLFLLLSTPVGIHHQYLDPGISEGFKFIAMTNTMFLLLPSLLTAFTVVASMEHGARQRGGTGRIGWLKALPWRDPVFAGMALAGLMFAAGGFSGMINAGMNINYLVHNTLWVPGHFHLTVGTAVALTFMAATYWFLPQLTGKKLWGRSVALVQVVLWFIGMTFMTNAMHRAGLLGIPRRTAEPQYDGFEFEAGVGSVAELDAQIALGSIFLTLSLVLFFAVVIGTALGSRSDDIPANGYAEALSGPEDSPKILDNLKLWFGLAVVLVIIAYTFPLLSIIERGGLFGPDITAFPQSIDIVSMAWVTAEQYAVDAFTSASEATQAAINGVLR</sequence>
<feature type="transmembrane region" description="Helical" evidence="6">
    <location>
        <begin position="490"/>
        <end position="513"/>
    </location>
</feature>
<name>A0A346PJC9_9EURY</name>
<dbReference type="InterPro" id="IPR036927">
    <property type="entry name" value="Cyt_c_oxase-like_su1_sf"/>
</dbReference>
<feature type="transmembrane region" description="Helical" evidence="6">
    <location>
        <begin position="402"/>
        <end position="422"/>
    </location>
</feature>
<dbReference type="GO" id="GO:0020037">
    <property type="term" value="F:heme binding"/>
    <property type="evidence" value="ECO:0007669"/>
    <property type="project" value="InterPro"/>
</dbReference>
<dbReference type="InterPro" id="IPR023615">
    <property type="entry name" value="Cyt_c_Oxase_su1_BS"/>
</dbReference>
<dbReference type="GO" id="GO:0009060">
    <property type="term" value="P:aerobic respiration"/>
    <property type="evidence" value="ECO:0007669"/>
    <property type="project" value="InterPro"/>
</dbReference>
<evidence type="ECO:0000256" key="6">
    <source>
        <dbReference type="SAM" id="Phobius"/>
    </source>
</evidence>
<evidence type="ECO:0000256" key="1">
    <source>
        <dbReference type="ARBA" id="ARBA00004141"/>
    </source>
</evidence>
<dbReference type="InterPro" id="IPR033943">
    <property type="entry name" value="Ba3-like_Oxidase_I"/>
</dbReference>
<dbReference type="PRINTS" id="PR01165">
    <property type="entry name" value="CYCOXIDASEI"/>
</dbReference>
<dbReference type="InterPro" id="IPR000883">
    <property type="entry name" value="Cyt_C_Oxase_1"/>
</dbReference>
<gene>
    <name evidence="8" type="ORF">AArc1_3323</name>
</gene>
<evidence type="ECO:0000313" key="9">
    <source>
        <dbReference type="Proteomes" id="UP000258707"/>
    </source>
</evidence>
<evidence type="ECO:0000256" key="2">
    <source>
        <dbReference type="ARBA" id="ARBA00022692"/>
    </source>
</evidence>
<proteinExistence type="inferred from homology"/>
<evidence type="ECO:0000256" key="4">
    <source>
        <dbReference type="ARBA" id="ARBA00023136"/>
    </source>
</evidence>
<dbReference type="PANTHER" id="PTHR10422">
    <property type="entry name" value="CYTOCHROME C OXIDASE SUBUNIT 1"/>
    <property type="match status" value="1"/>
</dbReference>
<comment type="similarity">
    <text evidence="5">Belongs to the heme-copper respiratory oxidase family.</text>
</comment>
<feature type="transmembrane region" description="Helical" evidence="6">
    <location>
        <begin position="158"/>
        <end position="181"/>
    </location>
</feature>
<feature type="transmembrane region" description="Helical" evidence="6">
    <location>
        <begin position="115"/>
        <end position="138"/>
    </location>
</feature>
<feature type="transmembrane region" description="Helical" evidence="6">
    <location>
        <begin position="80"/>
        <end position="103"/>
    </location>
</feature>
<dbReference type="GO" id="GO:0004129">
    <property type="term" value="F:cytochrome-c oxidase activity"/>
    <property type="evidence" value="ECO:0007669"/>
    <property type="project" value="InterPro"/>
</dbReference>
<dbReference type="PROSITE" id="PS50855">
    <property type="entry name" value="COX1"/>
    <property type="match status" value="1"/>
</dbReference>
<dbReference type="AlphaFoldDB" id="A0A346PJC9"/>
<dbReference type="PROSITE" id="PS00077">
    <property type="entry name" value="COX1_CUB"/>
    <property type="match status" value="1"/>
</dbReference>
<keyword evidence="2 5" id="KW-0812">Transmembrane</keyword>
<dbReference type="Gene3D" id="1.20.210.10">
    <property type="entry name" value="Cytochrome c oxidase-like, subunit I domain"/>
    <property type="match status" value="1"/>
</dbReference>
<keyword evidence="5" id="KW-0479">Metal-binding</keyword>
<keyword evidence="5" id="KW-0408">Iron</keyword>
<dbReference type="SUPFAM" id="SSF81442">
    <property type="entry name" value="Cytochrome c oxidase subunit I-like"/>
    <property type="match status" value="1"/>
</dbReference>
<organism evidence="8 9">
    <name type="scientific">Natrarchaeobaculum sulfurireducens</name>
    <dbReference type="NCBI Taxonomy" id="2044521"/>
    <lineage>
        <taxon>Archaea</taxon>
        <taxon>Methanobacteriati</taxon>
        <taxon>Methanobacteriota</taxon>
        <taxon>Stenosarchaea group</taxon>
        <taxon>Halobacteria</taxon>
        <taxon>Halobacteriales</taxon>
        <taxon>Natrialbaceae</taxon>
        <taxon>Natrarchaeobaculum</taxon>
    </lineage>
</organism>
<dbReference type="Pfam" id="PF00115">
    <property type="entry name" value="COX1"/>
    <property type="match status" value="1"/>
</dbReference>
<evidence type="ECO:0000259" key="7">
    <source>
        <dbReference type="PROSITE" id="PS50855"/>
    </source>
</evidence>
<dbReference type="EMBL" id="CP024047">
    <property type="protein sequence ID" value="AXR79624.1"/>
    <property type="molecule type" value="Genomic_DNA"/>
</dbReference>
<dbReference type="CDD" id="cd01660">
    <property type="entry name" value="ba3-like_Oxidase_I"/>
    <property type="match status" value="1"/>
</dbReference>
<dbReference type="PANTHER" id="PTHR10422:SF40">
    <property type="entry name" value="CYTOCHROME C OXIDASE SUBUNIT I"/>
    <property type="match status" value="1"/>
</dbReference>
<comment type="subcellular location">
    <subcellularLocation>
        <location evidence="1">Membrane</location>
        <topology evidence="1">Multi-pass membrane protein</topology>
    </subcellularLocation>
</comment>
<feature type="transmembrane region" description="Helical" evidence="6">
    <location>
        <begin position="201"/>
        <end position="225"/>
    </location>
</feature>
<keyword evidence="5" id="KW-0349">Heme</keyword>
<feature type="transmembrane region" description="Helical" evidence="6">
    <location>
        <begin position="320"/>
        <end position="341"/>
    </location>
</feature>
<keyword evidence="4 6" id="KW-0472">Membrane</keyword>
<accession>A0A346PJC9</accession>
<evidence type="ECO:0000256" key="3">
    <source>
        <dbReference type="ARBA" id="ARBA00022989"/>
    </source>
</evidence>
<evidence type="ECO:0000313" key="8">
    <source>
        <dbReference type="EMBL" id="AXR79624.1"/>
    </source>
</evidence>
<feature type="transmembrane region" description="Helical" evidence="6">
    <location>
        <begin position="245"/>
        <end position="268"/>
    </location>
</feature>
<dbReference type="GO" id="GO:0016020">
    <property type="term" value="C:membrane"/>
    <property type="evidence" value="ECO:0007669"/>
    <property type="project" value="UniProtKB-SubCell"/>
</dbReference>
<protein>
    <submittedName>
        <fullName evidence="8">Heme/copper-type cytochrome/quinol oxidase, subunit 1</fullName>
    </submittedName>
</protein>
<dbReference type="InterPro" id="IPR023616">
    <property type="entry name" value="Cyt_c_oxase-like_su1_dom"/>
</dbReference>